<dbReference type="InterPro" id="IPR029045">
    <property type="entry name" value="ClpP/crotonase-like_dom_sf"/>
</dbReference>
<dbReference type="InterPro" id="IPR045004">
    <property type="entry name" value="ECH_dom"/>
</dbReference>
<dbReference type="Pfam" id="PF16113">
    <property type="entry name" value="ECH_2"/>
    <property type="match status" value="1"/>
</dbReference>
<reference evidence="3" key="1">
    <citation type="submission" date="2018-05" db="EMBL/GenBank/DDBJ databases">
        <authorList>
            <person name="Lanie J.A."/>
            <person name="Ng W.-L."/>
            <person name="Kazmierczak K.M."/>
            <person name="Andrzejewski T.M."/>
            <person name="Davidsen T.M."/>
            <person name="Wayne K.J."/>
            <person name="Tettelin H."/>
            <person name="Glass J.I."/>
            <person name="Rusch D."/>
            <person name="Podicherti R."/>
            <person name="Tsui H.-C.T."/>
            <person name="Winkler M.E."/>
        </authorList>
    </citation>
    <scope>NUCLEOTIDE SEQUENCE</scope>
</reference>
<organism evidence="3">
    <name type="scientific">marine metagenome</name>
    <dbReference type="NCBI Taxonomy" id="408172"/>
    <lineage>
        <taxon>unclassified sequences</taxon>
        <taxon>metagenomes</taxon>
        <taxon>ecological metagenomes</taxon>
    </lineage>
</organism>
<accession>A0A381PYJ1</accession>
<dbReference type="SUPFAM" id="SSF52096">
    <property type="entry name" value="ClpP/crotonase"/>
    <property type="match status" value="1"/>
</dbReference>
<protein>
    <recommendedName>
        <fullName evidence="2">Enoyl-CoA hydratase/isomerase domain-containing protein</fullName>
    </recommendedName>
</protein>
<dbReference type="EMBL" id="UINC01001129">
    <property type="protein sequence ID" value="SUZ71688.1"/>
    <property type="molecule type" value="Genomic_DNA"/>
</dbReference>
<dbReference type="PANTHER" id="PTHR43802">
    <property type="entry name" value="ENOYL-COA HYDRATASE"/>
    <property type="match status" value="1"/>
</dbReference>
<name>A0A381PYJ1_9ZZZZ</name>
<evidence type="ECO:0000259" key="2">
    <source>
        <dbReference type="Pfam" id="PF16113"/>
    </source>
</evidence>
<evidence type="ECO:0000256" key="1">
    <source>
        <dbReference type="ARBA" id="ARBA00005254"/>
    </source>
</evidence>
<comment type="similarity">
    <text evidence="1">Belongs to the enoyl-CoA hydratase/isomerase family.</text>
</comment>
<proteinExistence type="inferred from homology"/>
<sequence length="218" mass="23744">MNAIDITQHERLMAAFLEAERNSDIRVLALSGEGRGFCAGDDLTAEKRMGPNPHAKRAVDLEMGSGPAVLLESCAILRRLTKPTVALIHGVALGSGYDYSLSCDFRLVTEDIRFGDPRIDRALWAAEGWSYKLPRLTNQSVVTPIAYLGRLMNGNQALEYGLAHAILDIESDIREAARPFLVALSLLDTNAYASTKAAILDGLDATFEQSLTMQATHP</sequence>
<dbReference type="CDD" id="cd06558">
    <property type="entry name" value="crotonase-like"/>
    <property type="match status" value="1"/>
</dbReference>
<gene>
    <name evidence="3" type="ORF">METZ01_LOCUS24542</name>
</gene>
<evidence type="ECO:0000313" key="3">
    <source>
        <dbReference type="EMBL" id="SUZ71688.1"/>
    </source>
</evidence>
<dbReference type="PANTHER" id="PTHR43802:SF1">
    <property type="entry name" value="IP11341P-RELATED"/>
    <property type="match status" value="1"/>
</dbReference>
<dbReference type="Gene3D" id="3.90.226.10">
    <property type="entry name" value="2-enoyl-CoA Hydratase, Chain A, domain 1"/>
    <property type="match status" value="1"/>
</dbReference>
<dbReference type="AlphaFoldDB" id="A0A381PYJ1"/>
<feature type="domain" description="Enoyl-CoA hydratase/isomerase" evidence="2">
    <location>
        <begin position="1"/>
        <end position="168"/>
    </location>
</feature>